<evidence type="ECO:0000313" key="4">
    <source>
        <dbReference type="Proteomes" id="UP001328107"/>
    </source>
</evidence>
<keyword evidence="2" id="KW-0812">Transmembrane</keyword>
<feature type="non-terminal residue" evidence="3">
    <location>
        <position position="154"/>
    </location>
</feature>
<feature type="region of interest" description="Disordered" evidence="1">
    <location>
        <begin position="102"/>
        <end position="127"/>
    </location>
</feature>
<dbReference type="AlphaFoldDB" id="A0AAN4ZGP6"/>
<reference evidence="4" key="1">
    <citation type="submission" date="2022-10" db="EMBL/GenBank/DDBJ databases">
        <title>Genome assembly of Pristionchus species.</title>
        <authorList>
            <person name="Yoshida K."/>
            <person name="Sommer R.J."/>
        </authorList>
    </citation>
    <scope>NUCLEOTIDE SEQUENCE [LARGE SCALE GENOMIC DNA]</scope>
    <source>
        <strain evidence="4">RS5460</strain>
    </source>
</reference>
<evidence type="ECO:0000256" key="1">
    <source>
        <dbReference type="SAM" id="MobiDB-lite"/>
    </source>
</evidence>
<feature type="transmembrane region" description="Helical" evidence="2">
    <location>
        <begin position="12"/>
        <end position="41"/>
    </location>
</feature>
<keyword evidence="4" id="KW-1185">Reference proteome</keyword>
<name>A0AAN4ZGP6_9BILA</name>
<sequence>SWWNKELSKEEAPLFFMTVFLSTTAIIMITYFICLLIYHCVFWPKKLAKIKADKPKQKAKEQQLIFGLCSSETPVRIDLTQSVDDVFGAARTVISENASLAGDKTPRSARSLTDGPTLTAAPASSPQLGLQTAKEARWTISRYDDDMMNTGMEL</sequence>
<proteinExistence type="predicted"/>
<evidence type="ECO:0000256" key="2">
    <source>
        <dbReference type="SAM" id="Phobius"/>
    </source>
</evidence>
<protein>
    <submittedName>
        <fullName evidence="3">Uncharacterized protein</fullName>
    </submittedName>
</protein>
<comment type="caution">
    <text evidence="3">The sequence shown here is derived from an EMBL/GenBank/DDBJ whole genome shotgun (WGS) entry which is preliminary data.</text>
</comment>
<accession>A0AAN4ZGP6</accession>
<organism evidence="3 4">
    <name type="scientific">Pristionchus mayeri</name>
    <dbReference type="NCBI Taxonomy" id="1317129"/>
    <lineage>
        <taxon>Eukaryota</taxon>
        <taxon>Metazoa</taxon>
        <taxon>Ecdysozoa</taxon>
        <taxon>Nematoda</taxon>
        <taxon>Chromadorea</taxon>
        <taxon>Rhabditida</taxon>
        <taxon>Rhabditina</taxon>
        <taxon>Diplogasteromorpha</taxon>
        <taxon>Diplogasteroidea</taxon>
        <taxon>Neodiplogasteridae</taxon>
        <taxon>Pristionchus</taxon>
    </lineage>
</organism>
<gene>
    <name evidence="3" type="ORF">PMAYCL1PPCAC_07767</name>
</gene>
<evidence type="ECO:0000313" key="3">
    <source>
        <dbReference type="EMBL" id="GMR37572.1"/>
    </source>
</evidence>
<keyword evidence="2" id="KW-0472">Membrane</keyword>
<dbReference type="EMBL" id="BTRK01000002">
    <property type="protein sequence ID" value="GMR37572.1"/>
    <property type="molecule type" value="Genomic_DNA"/>
</dbReference>
<feature type="compositionally biased region" description="Polar residues" evidence="1">
    <location>
        <begin position="108"/>
        <end position="127"/>
    </location>
</feature>
<keyword evidence="2" id="KW-1133">Transmembrane helix</keyword>
<dbReference type="Proteomes" id="UP001328107">
    <property type="component" value="Unassembled WGS sequence"/>
</dbReference>
<feature type="non-terminal residue" evidence="3">
    <location>
        <position position="1"/>
    </location>
</feature>